<name>A0ABS8HJ51_9XANT</name>
<dbReference type="Gene3D" id="3.40.1360.10">
    <property type="match status" value="1"/>
</dbReference>
<evidence type="ECO:0000313" key="2">
    <source>
        <dbReference type="Proteomes" id="UP001199206"/>
    </source>
</evidence>
<dbReference type="Pfam" id="PF13155">
    <property type="entry name" value="Toprim_2"/>
    <property type="match status" value="1"/>
</dbReference>
<dbReference type="RefSeq" id="WP_228325805.1">
    <property type="nucleotide sequence ID" value="NZ_CAWQPJ010000163.1"/>
</dbReference>
<protein>
    <submittedName>
        <fullName evidence="1">Toprim domain-containing protein</fullName>
    </submittedName>
</protein>
<proteinExistence type="predicted"/>
<dbReference type="Proteomes" id="UP001199206">
    <property type="component" value="Unassembled WGS sequence"/>
</dbReference>
<dbReference type="InterPro" id="IPR034154">
    <property type="entry name" value="TOPRIM_DnaG/twinkle"/>
</dbReference>
<evidence type="ECO:0000313" key="1">
    <source>
        <dbReference type="EMBL" id="MCC4622231.1"/>
    </source>
</evidence>
<organism evidence="1 2">
    <name type="scientific">Xanthomonas cassavae CFBP 4642</name>
    <dbReference type="NCBI Taxonomy" id="1219375"/>
    <lineage>
        <taxon>Bacteria</taxon>
        <taxon>Pseudomonadati</taxon>
        <taxon>Pseudomonadota</taxon>
        <taxon>Gammaproteobacteria</taxon>
        <taxon>Lysobacterales</taxon>
        <taxon>Lysobacteraceae</taxon>
        <taxon>Xanthomonas</taxon>
    </lineage>
</organism>
<dbReference type="SUPFAM" id="SSF56731">
    <property type="entry name" value="DNA primase core"/>
    <property type="match status" value="1"/>
</dbReference>
<dbReference type="CDD" id="cd01029">
    <property type="entry name" value="TOPRIM_primases"/>
    <property type="match status" value="1"/>
</dbReference>
<dbReference type="EMBL" id="JAJGQJ010000077">
    <property type="protein sequence ID" value="MCC4622231.1"/>
    <property type="molecule type" value="Genomic_DNA"/>
</dbReference>
<sequence length="898" mass="101661">MQEDLRQQVLTRLERDYGLKHRSGTHYMRGGKCPSCSKKELYTNHLKPWVVKCGRQSKCGRELHVKDLYDDLFDDWSKRFVPTPAAPNAAADAYLEFARGFDLVPLKGLYTQDSHYDRKISAGTATVRFALVKGGWWERLIDRPHRFGKQKARFAPGQSYAGVWWAAPATLTAMQTAREVWIVEGIFDAIALLQHGLCAVSAMSSNAYPEDSLRELAKARMADLPTLVWALDNEPGARAYTHKHIKRSAGLGFDSRAAQIVQRDGKKTDWNDLHLRAIASDDPKQWDNDVNEARYQGDLLVARSAVDKGLLMFEHDGRNDFWLDYRSRLYWFDFDTQRFDKLRKEKLGDIDADEGDEVAAEDLRKIKRAACSVQKIANCYPEALYFQRQEVTDESWYYFRVDFPHDGPSVKGTFTGGHVASASEFKKRLISLAAGAMFTGTGHQLDRLIEEQTEAIKTVDAIDFVGYSKEHRAYLLGDMAVRDGELVTANEEDYFEFDKLRLKTTQKSIRLEIQRDAEAFRTDWLPWLWLCFGTHGMVALTFWFGSLFAEQIRTAHKSFPFLEATGEAGAGKTTLLTFLWKLLARSDYEGFDPAKSSKAGRARAMGQVSGMPVVLLEADRNEPDKSHAKTFEWDELKDFFGGGTLATRGVRNGGNETYEPPFRGTIVISQNAAVDASEAILTRIVKLHFKRPNVTTESRIAADNLNALQVEELSHFLVRAVRQERAILDLFAERVKMFEGKLRAQPELRLERVIKNHAQMLALFDCLRLVLTIPDDMVEKTRLALLDMALERQKAISADHALVNEFWEVYEYLEATGHGKAVVNHSRDAQRIAINLNHFAARAAQFSQGVPDLKVLRALLSDSRRHKFIGANVAVNSAVLKDEHSGSGTTVKCWVFAK</sequence>
<gene>
    <name evidence="1" type="ORF">LL965_20055</name>
</gene>
<keyword evidence="2" id="KW-1185">Reference proteome</keyword>
<reference evidence="1 2" key="1">
    <citation type="submission" date="2021-10" db="EMBL/GenBank/DDBJ databases">
        <title>Genome sequencing of Xanthomonas strains from NCPPB.</title>
        <authorList>
            <person name="Hussein R."/>
            <person name="Harrison J."/>
            <person name="Studholme D.J."/>
            <person name="Vicente J."/>
            <person name="Grant M."/>
        </authorList>
    </citation>
    <scope>NUCLEOTIDE SEQUENCE [LARGE SCALE GENOMIC DNA]</scope>
    <source>
        <strain evidence="1 2">NCPPB 101</strain>
    </source>
</reference>
<comment type="caution">
    <text evidence="1">The sequence shown here is derived from an EMBL/GenBank/DDBJ whole genome shotgun (WGS) entry which is preliminary data.</text>
</comment>
<accession>A0ABS8HJ51</accession>